<gene>
    <name evidence="2" type="ORF">BGZ95_010709</name>
</gene>
<proteinExistence type="predicted"/>
<keyword evidence="1" id="KW-1133">Transmembrane helix</keyword>
<dbReference type="AlphaFoldDB" id="A0AAD4DLM7"/>
<keyword evidence="3" id="KW-1185">Reference proteome</keyword>
<comment type="caution">
    <text evidence="2">The sequence shown here is derived from an EMBL/GenBank/DDBJ whole genome shotgun (WGS) entry which is preliminary data.</text>
</comment>
<dbReference type="Proteomes" id="UP001194580">
    <property type="component" value="Unassembled WGS sequence"/>
</dbReference>
<keyword evidence="1" id="KW-0472">Membrane</keyword>
<evidence type="ECO:0000313" key="2">
    <source>
        <dbReference type="EMBL" id="KAG0280271.1"/>
    </source>
</evidence>
<organism evidence="2 3">
    <name type="scientific">Linnemannia exigua</name>
    <dbReference type="NCBI Taxonomy" id="604196"/>
    <lineage>
        <taxon>Eukaryota</taxon>
        <taxon>Fungi</taxon>
        <taxon>Fungi incertae sedis</taxon>
        <taxon>Mucoromycota</taxon>
        <taxon>Mortierellomycotina</taxon>
        <taxon>Mortierellomycetes</taxon>
        <taxon>Mortierellales</taxon>
        <taxon>Mortierellaceae</taxon>
        <taxon>Linnemannia</taxon>
    </lineage>
</organism>
<feature type="transmembrane region" description="Helical" evidence="1">
    <location>
        <begin position="55"/>
        <end position="77"/>
    </location>
</feature>
<reference evidence="2" key="1">
    <citation type="journal article" date="2020" name="Fungal Divers.">
        <title>Resolving the Mortierellaceae phylogeny through synthesis of multi-gene phylogenetics and phylogenomics.</title>
        <authorList>
            <person name="Vandepol N."/>
            <person name="Liber J."/>
            <person name="Desiro A."/>
            <person name="Na H."/>
            <person name="Kennedy M."/>
            <person name="Barry K."/>
            <person name="Grigoriev I.V."/>
            <person name="Miller A.N."/>
            <person name="O'Donnell K."/>
            <person name="Stajich J.E."/>
            <person name="Bonito G."/>
        </authorList>
    </citation>
    <scope>NUCLEOTIDE SEQUENCE</scope>
    <source>
        <strain evidence="2">NRRL 28262</strain>
    </source>
</reference>
<protein>
    <submittedName>
        <fullName evidence="2">Uncharacterized protein</fullName>
    </submittedName>
</protein>
<name>A0AAD4DLM7_9FUNG</name>
<keyword evidence="1" id="KW-0812">Transmembrane</keyword>
<accession>A0AAD4DLM7</accession>
<evidence type="ECO:0000313" key="3">
    <source>
        <dbReference type="Proteomes" id="UP001194580"/>
    </source>
</evidence>
<sequence length="130" mass="14255">MASPKTIHNRRKFLEKYGSGPKAYFRREGGVVFGLLTLLLVGAGAFCLSDSSLGVGYFFILFFVALAISFVLTYLAYHYLLTQARKTMAAFPDPDAAFHSTFNTTNLDHSWNDAAVYVPPAAPSPAITRP</sequence>
<evidence type="ECO:0000256" key="1">
    <source>
        <dbReference type="SAM" id="Phobius"/>
    </source>
</evidence>
<dbReference type="EMBL" id="JAAAIL010000074">
    <property type="protein sequence ID" value="KAG0280271.1"/>
    <property type="molecule type" value="Genomic_DNA"/>
</dbReference>